<accession>A0A8S5RJV8</accession>
<protein>
    <submittedName>
        <fullName evidence="2">Uncharacterized protein</fullName>
    </submittedName>
</protein>
<proteinExistence type="predicted"/>
<organism evidence="2">
    <name type="scientific">virus sp. ctBM815</name>
    <dbReference type="NCBI Taxonomy" id="2825806"/>
    <lineage>
        <taxon>Viruses</taxon>
    </lineage>
</organism>
<feature type="region of interest" description="Disordered" evidence="1">
    <location>
        <begin position="20"/>
        <end position="41"/>
    </location>
</feature>
<name>A0A8S5RJV8_9VIRU</name>
<evidence type="ECO:0000256" key="1">
    <source>
        <dbReference type="SAM" id="MobiDB-lite"/>
    </source>
</evidence>
<sequence>MQTSAKMQKAVKSVMGLILRHSDNQPLGTCHKPSTAERRPS</sequence>
<evidence type="ECO:0000313" key="2">
    <source>
        <dbReference type="EMBL" id="DAE31655.1"/>
    </source>
</evidence>
<dbReference type="EMBL" id="BK059109">
    <property type="protein sequence ID" value="DAE31655.1"/>
    <property type="molecule type" value="Genomic_DNA"/>
</dbReference>
<reference evidence="2" key="1">
    <citation type="journal article" date="2021" name="Proc. Natl. Acad. Sci. U.S.A.">
        <title>A Catalog of Tens of Thousands of Viruses from Human Metagenomes Reveals Hidden Associations with Chronic Diseases.</title>
        <authorList>
            <person name="Tisza M.J."/>
            <person name="Buck C.B."/>
        </authorList>
    </citation>
    <scope>NUCLEOTIDE SEQUENCE</scope>
    <source>
        <strain evidence="2">CtBM815</strain>
    </source>
</reference>